<proteinExistence type="predicted"/>
<feature type="domain" description="Zinc finger CHC2-type" evidence="4">
    <location>
        <begin position="38"/>
        <end position="93"/>
    </location>
</feature>
<keyword evidence="1" id="KW-0479">Metal-binding</keyword>
<comment type="caution">
    <text evidence="5">The sequence shown here is derived from an EMBL/GenBank/DDBJ whole genome shotgun (WGS) entry which is preliminary data.</text>
</comment>
<dbReference type="AlphaFoldDB" id="A0A0W0ZK07"/>
<dbReference type="STRING" id="947033.Lste_2456"/>
<evidence type="ECO:0000256" key="2">
    <source>
        <dbReference type="ARBA" id="ARBA00022771"/>
    </source>
</evidence>
<protein>
    <submittedName>
        <fullName evidence="5">DNA primase</fullName>
        <ecNumber evidence="5">2.7.7.-</ecNumber>
    </submittedName>
</protein>
<keyword evidence="5" id="KW-0808">Transferase</keyword>
<keyword evidence="2" id="KW-0863">Zinc-finger</keyword>
<evidence type="ECO:0000256" key="1">
    <source>
        <dbReference type="ARBA" id="ARBA00022723"/>
    </source>
</evidence>
<dbReference type="EMBL" id="LNYY01000019">
    <property type="protein sequence ID" value="KTD69298.1"/>
    <property type="molecule type" value="Genomic_DNA"/>
</dbReference>
<dbReference type="InterPro" id="IPR036977">
    <property type="entry name" value="DNA_primase_Znf_CHC2"/>
</dbReference>
<dbReference type="Pfam" id="PF01807">
    <property type="entry name" value="Zn_ribbon_DnaG"/>
    <property type="match status" value="1"/>
</dbReference>
<keyword evidence="6" id="KW-1185">Reference proteome</keyword>
<dbReference type="GO" id="GO:0003677">
    <property type="term" value="F:DNA binding"/>
    <property type="evidence" value="ECO:0007669"/>
    <property type="project" value="InterPro"/>
</dbReference>
<evidence type="ECO:0000313" key="5">
    <source>
        <dbReference type="EMBL" id="KTD69298.1"/>
    </source>
</evidence>
<dbReference type="GO" id="GO:0005737">
    <property type="term" value="C:cytoplasm"/>
    <property type="evidence" value="ECO:0007669"/>
    <property type="project" value="TreeGrafter"/>
</dbReference>
<dbReference type="GO" id="GO:0008270">
    <property type="term" value="F:zinc ion binding"/>
    <property type="evidence" value="ECO:0007669"/>
    <property type="project" value="UniProtKB-KW"/>
</dbReference>
<dbReference type="PANTHER" id="PTHR30313:SF2">
    <property type="entry name" value="DNA PRIMASE"/>
    <property type="match status" value="1"/>
</dbReference>
<dbReference type="PATRIC" id="fig|947033.5.peg.2607"/>
<sequence>MNKSVNRFKSGFNAALLPSAAQYYRKQGLILKGGGEWKSAICPFHPDTKPSLRLRLDSGSFKCMACGAHGGDIVAFHMKRYNLDFVSAVKELGAWRHG</sequence>
<dbReference type="GO" id="GO:0003899">
    <property type="term" value="F:DNA-directed RNA polymerase activity"/>
    <property type="evidence" value="ECO:0007669"/>
    <property type="project" value="InterPro"/>
</dbReference>
<evidence type="ECO:0000256" key="3">
    <source>
        <dbReference type="ARBA" id="ARBA00022833"/>
    </source>
</evidence>
<dbReference type="SUPFAM" id="SSF57783">
    <property type="entry name" value="Zinc beta-ribbon"/>
    <property type="match status" value="1"/>
</dbReference>
<keyword evidence="3" id="KW-0862">Zinc</keyword>
<dbReference type="PANTHER" id="PTHR30313">
    <property type="entry name" value="DNA PRIMASE"/>
    <property type="match status" value="1"/>
</dbReference>
<reference evidence="5 6" key="1">
    <citation type="submission" date="2015-11" db="EMBL/GenBank/DDBJ databases">
        <title>Genomic analysis of 38 Legionella species identifies large and diverse effector repertoires.</title>
        <authorList>
            <person name="Burstein D."/>
            <person name="Amaro F."/>
            <person name="Zusman T."/>
            <person name="Lifshitz Z."/>
            <person name="Cohen O."/>
            <person name="Gilbert J.A."/>
            <person name="Pupko T."/>
            <person name="Shuman H.A."/>
            <person name="Segal G."/>
        </authorList>
    </citation>
    <scope>NUCLEOTIDE SEQUENCE [LARGE SCALE GENOMIC DNA]</scope>
    <source>
        <strain evidence="5 6">IMVS3376</strain>
    </source>
</reference>
<gene>
    <name evidence="5" type="primary">dnaG_1</name>
    <name evidence="5" type="ORF">Lste_2456</name>
</gene>
<evidence type="ECO:0000313" key="6">
    <source>
        <dbReference type="Proteomes" id="UP000054926"/>
    </source>
</evidence>
<dbReference type="InterPro" id="IPR050219">
    <property type="entry name" value="DnaG_primase"/>
</dbReference>
<dbReference type="EC" id="2.7.7.-" evidence="5"/>
<dbReference type="Proteomes" id="UP000054926">
    <property type="component" value="Unassembled WGS sequence"/>
</dbReference>
<dbReference type="GO" id="GO:0006269">
    <property type="term" value="P:DNA replication, synthesis of primer"/>
    <property type="evidence" value="ECO:0007669"/>
    <property type="project" value="TreeGrafter"/>
</dbReference>
<dbReference type="SMART" id="SM00400">
    <property type="entry name" value="ZnF_CHCC"/>
    <property type="match status" value="1"/>
</dbReference>
<keyword evidence="5" id="KW-0548">Nucleotidyltransferase</keyword>
<dbReference type="InterPro" id="IPR002694">
    <property type="entry name" value="Znf_CHC2"/>
</dbReference>
<accession>A0A0W0ZK07</accession>
<dbReference type="OrthoDB" id="5639125at2"/>
<dbReference type="Gene3D" id="3.90.580.10">
    <property type="entry name" value="Zinc finger, CHC2-type domain"/>
    <property type="match status" value="1"/>
</dbReference>
<dbReference type="RefSeq" id="WP_058511248.1">
    <property type="nucleotide sequence ID" value="NZ_LNYY01000019.1"/>
</dbReference>
<name>A0A0W0ZK07_9GAMM</name>
<organism evidence="5 6">
    <name type="scientific">Legionella steelei</name>
    <dbReference type="NCBI Taxonomy" id="947033"/>
    <lineage>
        <taxon>Bacteria</taxon>
        <taxon>Pseudomonadati</taxon>
        <taxon>Pseudomonadota</taxon>
        <taxon>Gammaproteobacteria</taxon>
        <taxon>Legionellales</taxon>
        <taxon>Legionellaceae</taxon>
        <taxon>Legionella</taxon>
    </lineage>
</organism>
<evidence type="ECO:0000259" key="4">
    <source>
        <dbReference type="SMART" id="SM00400"/>
    </source>
</evidence>